<comment type="caution">
    <text evidence="4">The sequence shown here is derived from an EMBL/GenBank/DDBJ whole genome shotgun (WGS) entry which is preliminary data.</text>
</comment>
<dbReference type="EMBL" id="JASVDS010000006">
    <property type="protein sequence ID" value="MDL5033897.1"/>
    <property type="molecule type" value="Genomic_DNA"/>
</dbReference>
<dbReference type="RefSeq" id="WP_285983978.1">
    <property type="nucleotide sequence ID" value="NZ_JASVDS010000006.1"/>
</dbReference>
<dbReference type="Proteomes" id="UP001238603">
    <property type="component" value="Unassembled WGS sequence"/>
</dbReference>
<feature type="region of interest" description="Disordered" evidence="2">
    <location>
        <begin position="428"/>
        <end position="447"/>
    </location>
</feature>
<name>A0ABT7LNR8_9BURK</name>
<protein>
    <recommendedName>
        <fullName evidence="6">Tfp pilus assembly protein FimV</fullName>
    </recommendedName>
</protein>
<evidence type="ECO:0000256" key="2">
    <source>
        <dbReference type="SAM" id="MobiDB-lite"/>
    </source>
</evidence>
<feature type="region of interest" description="Disordered" evidence="2">
    <location>
        <begin position="648"/>
        <end position="683"/>
    </location>
</feature>
<feature type="transmembrane region" description="Helical" evidence="3">
    <location>
        <begin position="335"/>
        <end position="355"/>
    </location>
</feature>
<evidence type="ECO:0000313" key="4">
    <source>
        <dbReference type="EMBL" id="MDL5033897.1"/>
    </source>
</evidence>
<keyword evidence="1" id="KW-0175">Coiled coil</keyword>
<feature type="compositionally biased region" description="Low complexity" evidence="2">
    <location>
        <begin position="182"/>
        <end position="194"/>
    </location>
</feature>
<feature type="compositionally biased region" description="Low complexity" evidence="2">
    <location>
        <begin position="200"/>
        <end position="226"/>
    </location>
</feature>
<proteinExistence type="predicted"/>
<feature type="region of interest" description="Disordered" evidence="2">
    <location>
        <begin position="373"/>
        <end position="412"/>
    </location>
</feature>
<sequence>MARTPTPALAARPTVLPRPSALALRLSTALAVVWVAALPARALTVGPPQTHSALFQPLRLVFPLQLQPGESFSPDCVKVVVVAGENRLPADQVQVHLQGRTEGEISAVRVYSLSPIDEPLVTINLSLGCPTRFTRQFTALIDPPASPGRADTLPAVPEGEQLYSPAMRAALATPGSRASELLAAGRAAPASTPASPSPELPVALPGLPASAAAAPAPRTTKAVRPPRANKPHENTGAESATLAKAERQGAAAPLPAQRPAARLQLEAPEVLSAAPLTATEPASSPASAAATAAQERVTQLEAELARVRAESREVKEALRQLSSQLRQPQAADRNWLLMLAGISLLLAVACGWLFLQLQRLRRASQEAWWAQLSDAEDRRPGRTTPSTNAPLVVPPETWPSPDEPDEPQTAPAPRATQVDIHLDADAGQDFLNSNLPPTDDAPDTVPVSDDAVSLQLLDMPQSDTGLQPLQALPERAAAEGVSVEELIDLEQQVDFFMVLGQHEAAVDLLSQRLHETGRHTALPHLKLLEILQRHGDQAGFERVAREFGERFHAQAPVWSDDIAAGEGLLAYAQASELIIQSWRDAAMTMQLIQTLLAHGDPDGRAFDLAAYRDILMLYAVARDISEHEVRGADIDLFLPLDGGQSGSPTSMMATMPWQRPGGGPSPMPGPVDLDLDLSGGAKR</sequence>
<evidence type="ECO:0008006" key="6">
    <source>
        <dbReference type="Google" id="ProtNLM"/>
    </source>
</evidence>
<evidence type="ECO:0000256" key="3">
    <source>
        <dbReference type="SAM" id="Phobius"/>
    </source>
</evidence>
<evidence type="ECO:0000313" key="5">
    <source>
        <dbReference type="Proteomes" id="UP001238603"/>
    </source>
</evidence>
<keyword evidence="3" id="KW-0472">Membrane</keyword>
<accession>A0ABT7LNR8</accession>
<keyword evidence="3" id="KW-0812">Transmembrane</keyword>
<feature type="region of interest" description="Disordered" evidence="2">
    <location>
        <begin position="182"/>
        <end position="256"/>
    </location>
</feature>
<organism evidence="4 5">
    <name type="scientific">Roseateles subflavus</name>
    <dbReference type="NCBI Taxonomy" id="3053353"/>
    <lineage>
        <taxon>Bacteria</taxon>
        <taxon>Pseudomonadati</taxon>
        <taxon>Pseudomonadota</taxon>
        <taxon>Betaproteobacteria</taxon>
        <taxon>Burkholderiales</taxon>
        <taxon>Sphaerotilaceae</taxon>
        <taxon>Roseateles</taxon>
    </lineage>
</organism>
<feature type="coiled-coil region" evidence="1">
    <location>
        <begin position="290"/>
        <end position="327"/>
    </location>
</feature>
<evidence type="ECO:0000256" key="1">
    <source>
        <dbReference type="SAM" id="Coils"/>
    </source>
</evidence>
<gene>
    <name evidence="4" type="ORF">QRD43_18455</name>
</gene>
<keyword evidence="5" id="KW-1185">Reference proteome</keyword>
<reference evidence="4 5" key="1">
    <citation type="submission" date="2023-06" db="EMBL/GenBank/DDBJ databases">
        <title>Pelomonas sp. APW6 16S ribosomal RNA gene genome sequencing and assembly.</title>
        <authorList>
            <person name="Woo H."/>
        </authorList>
    </citation>
    <scope>NUCLEOTIDE SEQUENCE [LARGE SCALE GENOMIC DNA]</scope>
    <source>
        <strain evidence="4 5">APW6</strain>
    </source>
</reference>
<keyword evidence="3" id="KW-1133">Transmembrane helix</keyword>